<proteinExistence type="predicted"/>
<evidence type="ECO:0000313" key="8">
    <source>
        <dbReference type="Proteomes" id="UP000186795"/>
    </source>
</evidence>
<evidence type="ECO:0000256" key="2">
    <source>
        <dbReference type="ARBA" id="ARBA00022475"/>
    </source>
</evidence>
<evidence type="ECO:0000256" key="5">
    <source>
        <dbReference type="ARBA" id="ARBA00023136"/>
    </source>
</evidence>
<accession>A0A1N7JM57</accession>
<feature type="transmembrane region" description="Helical" evidence="6">
    <location>
        <begin position="79"/>
        <end position="98"/>
    </location>
</feature>
<keyword evidence="2" id="KW-1003">Cell membrane</keyword>
<feature type="transmembrane region" description="Helical" evidence="6">
    <location>
        <begin position="17"/>
        <end position="35"/>
    </location>
</feature>
<dbReference type="AlphaFoldDB" id="A0A1N7JM57"/>
<comment type="subcellular location">
    <subcellularLocation>
        <location evidence="1">Cell membrane</location>
        <topology evidence="1">Multi-pass membrane protein</topology>
    </subcellularLocation>
</comment>
<evidence type="ECO:0000256" key="6">
    <source>
        <dbReference type="SAM" id="Phobius"/>
    </source>
</evidence>
<feature type="transmembrane region" description="Helical" evidence="6">
    <location>
        <begin position="41"/>
        <end position="59"/>
    </location>
</feature>
<dbReference type="Proteomes" id="UP000186795">
    <property type="component" value="Unassembled WGS sequence"/>
</dbReference>
<evidence type="ECO:0000313" key="7">
    <source>
        <dbReference type="EMBL" id="SIS50395.1"/>
    </source>
</evidence>
<dbReference type="Pfam" id="PF03899">
    <property type="entry name" value="ATP-synt_I"/>
    <property type="match status" value="1"/>
</dbReference>
<dbReference type="GO" id="GO:0005886">
    <property type="term" value="C:plasma membrane"/>
    <property type="evidence" value="ECO:0007669"/>
    <property type="project" value="UniProtKB-SubCell"/>
</dbReference>
<dbReference type="EMBL" id="FTOD01000002">
    <property type="protein sequence ID" value="SIS50395.1"/>
    <property type="molecule type" value="Genomic_DNA"/>
</dbReference>
<evidence type="ECO:0000256" key="3">
    <source>
        <dbReference type="ARBA" id="ARBA00022692"/>
    </source>
</evidence>
<dbReference type="RefSeq" id="WP_040387506.1">
    <property type="nucleotide sequence ID" value="NZ_CP048103.1"/>
</dbReference>
<organism evidence="7 8">
    <name type="scientific">Kroppenstedtia eburnea</name>
    <dbReference type="NCBI Taxonomy" id="714067"/>
    <lineage>
        <taxon>Bacteria</taxon>
        <taxon>Bacillati</taxon>
        <taxon>Bacillota</taxon>
        <taxon>Bacilli</taxon>
        <taxon>Bacillales</taxon>
        <taxon>Thermoactinomycetaceae</taxon>
        <taxon>Kroppenstedtia</taxon>
    </lineage>
</organism>
<dbReference type="OrthoDB" id="2355635at2"/>
<gene>
    <name evidence="7" type="ORF">SAMN05421790_102209</name>
</gene>
<sequence>MDFQPYRESLEIRRRRVMILTACSLALIFLLWLTLPAKSFFAGMFLGGLVSLYNVLHIARKLRLAGETALAGEGSRPGLGLTNRFLALILPLILGIRYPEQVNVLSIFLGLPLGYMAAVMVELSLIKSGFGHHGRRG</sequence>
<keyword evidence="5 6" id="KW-0472">Membrane</keyword>
<evidence type="ECO:0000256" key="1">
    <source>
        <dbReference type="ARBA" id="ARBA00004651"/>
    </source>
</evidence>
<protein>
    <submittedName>
        <fullName evidence="7">ATP synthase I chain</fullName>
    </submittedName>
</protein>
<reference evidence="8" key="1">
    <citation type="submission" date="2017-01" db="EMBL/GenBank/DDBJ databases">
        <authorList>
            <person name="Varghese N."/>
            <person name="Submissions S."/>
        </authorList>
    </citation>
    <scope>NUCLEOTIDE SEQUENCE [LARGE SCALE GENOMIC DNA]</scope>
    <source>
        <strain evidence="8">DSM 45196</strain>
    </source>
</reference>
<keyword evidence="4 6" id="KW-1133">Transmembrane helix</keyword>
<dbReference type="InterPro" id="IPR005598">
    <property type="entry name" value="ATP_synth_I"/>
</dbReference>
<evidence type="ECO:0000256" key="4">
    <source>
        <dbReference type="ARBA" id="ARBA00022989"/>
    </source>
</evidence>
<keyword evidence="3 6" id="KW-0812">Transmembrane</keyword>
<dbReference type="InterPro" id="IPR039072">
    <property type="entry name" value="ATP_synth_I_Bacilli"/>
</dbReference>
<keyword evidence="8" id="KW-1185">Reference proteome</keyword>
<dbReference type="PANTHER" id="PTHR40035:SF1">
    <property type="entry name" value="ATP SYNTHASE PROTEIN I"/>
    <property type="match status" value="1"/>
</dbReference>
<name>A0A1N7JM57_9BACL</name>
<feature type="transmembrane region" description="Helical" evidence="6">
    <location>
        <begin position="104"/>
        <end position="126"/>
    </location>
</feature>
<dbReference type="PANTHER" id="PTHR40035">
    <property type="entry name" value="ATP SYNTHASE PROTEIN I"/>
    <property type="match status" value="1"/>
</dbReference>